<proteinExistence type="predicted"/>
<keyword evidence="1" id="KW-0808">Transferase</keyword>
<sequence>MTSSDHMTGSDRIAEVVRSYHCDYVHNIQGDEPLLIPEIIDEVIIALVTDKKQVMTTSCYRIT</sequence>
<name>A0A2N1PHC0_9BACT</name>
<comment type="caution">
    <text evidence="1">The sequence shown here is derived from an EMBL/GenBank/DDBJ whole genome shotgun (WGS) entry which is preliminary data.</text>
</comment>
<gene>
    <name evidence="1" type="ORF">CVV64_21640</name>
</gene>
<dbReference type="Gene3D" id="3.90.550.10">
    <property type="entry name" value="Spore Coat Polysaccharide Biosynthesis Protein SpsA, Chain A"/>
    <property type="match status" value="1"/>
</dbReference>
<protein>
    <submittedName>
        <fullName evidence="1">3-deoxy-manno-octulosonate cytidylyltransferase</fullName>
    </submittedName>
</protein>
<dbReference type="GO" id="GO:0016779">
    <property type="term" value="F:nucleotidyltransferase activity"/>
    <property type="evidence" value="ECO:0007669"/>
    <property type="project" value="UniProtKB-KW"/>
</dbReference>
<dbReference type="AlphaFoldDB" id="A0A2N1PHC0"/>
<reference evidence="1 2" key="1">
    <citation type="journal article" date="2017" name="ISME J.">
        <title>Potential for microbial H2 and metal transformations associated with novel bacteria and archaea in deep terrestrial subsurface sediments.</title>
        <authorList>
            <person name="Hernsdorf A.W."/>
            <person name="Amano Y."/>
            <person name="Miyakawa K."/>
            <person name="Ise K."/>
            <person name="Suzuki Y."/>
            <person name="Anantharaman K."/>
            <person name="Probst A."/>
            <person name="Burstein D."/>
            <person name="Thomas B.C."/>
            <person name="Banfield J.F."/>
        </authorList>
    </citation>
    <scope>NUCLEOTIDE SEQUENCE [LARGE SCALE GENOMIC DNA]</scope>
    <source>
        <strain evidence="1">HGW-Wallbacteria-1</strain>
    </source>
</reference>
<organism evidence="1 2">
    <name type="scientific">Candidatus Wallbacteria bacterium HGW-Wallbacteria-1</name>
    <dbReference type="NCBI Taxonomy" id="2013854"/>
    <lineage>
        <taxon>Bacteria</taxon>
        <taxon>Candidatus Walliibacteriota</taxon>
    </lineage>
</organism>
<keyword evidence="1" id="KW-0548">Nucleotidyltransferase</keyword>
<dbReference type="InterPro" id="IPR029044">
    <property type="entry name" value="Nucleotide-diphossugar_trans"/>
</dbReference>
<accession>A0A2N1PHC0</accession>
<evidence type="ECO:0000313" key="1">
    <source>
        <dbReference type="EMBL" id="PKK87741.1"/>
    </source>
</evidence>
<dbReference type="SUPFAM" id="SSF53448">
    <property type="entry name" value="Nucleotide-diphospho-sugar transferases"/>
    <property type="match status" value="1"/>
</dbReference>
<dbReference type="EMBL" id="PGXC01000114">
    <property type="protein sequence ID" value="PKK87741.1"/>
    <property type="molecule type" value="Genomic_DNA"/>
</dbReference>
<evidence type="ECO:0000313" key="2">
    <source>
        <dbReference type="Proteomes" id="UP000233256"/>
    </source>
</evidence>
<feature type="non-terminal residue" evidence="1">
    <location>
        <position position="63"/>
    </location>
</feature>
<dbReference type="Pfam" id="PF02348">
    <property type="entry name" value="CTP_transf_3"/>
    <property type="match status" value="1"/>
</dbReference>
<dbReference type="InterPro" id="IPR003329">
    <property type="entry name" value="Cytidylyl_trans"/>
</dbReference>
<dbReference type="Proteomes" id="UP000233256">
    <property type="component" value="Unassembled WGS sequence"/>
</dbReference>